<dbReference type="Pfam" id="PF03188">
    <property type="entry name" value="Cytochrom_B561"/>
    <property type="match status" value="1"/>
</dbReference>
<comment type="cofactor">
    <cofactor evidence="1">
        <name>heme b</name>
        <dbReference type="ChEBI" id="CHEBI:60344"/>
    </cofactor>
</comment>
<feature type="transmembrane region" description="Helical" evidence="11">
    <location>
        <begin position="159"/>
        <end position="182"/>
    </location>
</feature>
<dbReference type="AlphaFoldDB" id="A0A915D4I7"/>
<feature type="domain" description="Cytochrome b561" evidence="12">
    <location>
        <begin position="1"/>
        <end position="224"/>
    </location>
</feature>
<dbReference type="PANTHER" id="PTHR10106">
    <property type="entry name" value="CYTOCHROME B561-RELATED"/>
    <property type="match status" value="1"/>
</dbReference>
<keyword evidence="6" id="KW-0479">Metal-binding</keyword>
<keyword evidence="10 11" id="KW-0472">Membrane</keyword>
<feature type="transmembrane region" description="Helical" evidence="11">
    <location>
        <begin position="20"/>
        <end position="41"/>
    </location>
</feature>
<dbReference type="Gene3D" id="1.20.120.1770">
    <property type="match status" value="1"/>
</dbReference>
<evidence type="ECO:0000256" key="10">
    <source>
        <dbReference type="ARBA" id="ARBA00023136"/>
    </source>
</evidence>
<evidence type="ECO:0000256" key="11">
    <source>
        <dbReference type="SAM" id="Phobius"/>
    </source>
</evidence>
<keyword evidence="4" id="KW-0349">Heme</keyword>
<comment type="subcellular location">
    <subcellularLocation>
        <location evidence="2">Membrane</location>
        <topology evidence="2">Multi-pass membrane protein</topology>
    </subcellularLocation>
</comment>
<dbReference type="GO" id="GO:0046872">
    <property type="term" value="F:metal ion binding"/>
    <property type="evidence" value="ECO:0007669"/>
    <property type="project" value="UniProtKB-KW"/>
</dbReference>
<dbReference type="SMART" id="SM00665">
    <property type="entry name" value="B561"/>
    <property type="match status" value="1"/>
</dbReference>
<keyword evidence="13" id="KW-1185">Reference proteome</keyword>
<name>A0A915D4I7_9BILA</name>
<evidence type="ECO:0000259" key="12">
    <source>
        <dbReference type="PROSITE" id="PS50939"/>
    </source>
</evidence>
<dbReference type="Proteomes" id="UP000887574">
    <property type="component" value="Unplaced"/>
</dbReference>
<dbReference type="GO" id="GO:0016491">
    <property type="term" value="F:oxidoreductase activity"/>
    <property type="evidence" value="ECO:0007669"/>
    <property type="project" value="InterPro"/>
</dbReference>
<evidence type="ECO:0000313" key="14">
    <source>
        <dbReference type="WBParaSite" id="jg15826"/>
    </source>
</evidence>
<evidence type="ECO:0000256" key="2">
    <source>
        <dbReference type="ARBA" id="ARBA00004141"/>
    </source>
</evidence>
<evidence type="ECO:0000256" key="7">
    <source>
        <dbReference type="ARBA" id="ARBA00022982"/>
    </source>
</evidence>
<evidence type="ECO:0000256" key="6">
    <source>
        <dbReference type="ARBA" id="ARBA00022723"/>
    </source>
</evidence>
<evidence type="ECO:0000313" key="13">
    <source>
        <dbReference type="Proteomes" id="UP000887574"/>
    </source>
</evidence>
<evidence type="ECO:0000256" key="4">
    <source>
        <dbReference type="ARBA" id="ARBA00022617"/>
    </source>
</evidence>
<evidence type="ECO:0000256" key="3">
    <source>
        <dbReference type="ARBA" id="ARBA00022448"/>
    </source>
</evidence>
<proteinExistence type="predicted"/>
<dbReference type="PROSITE" id="PS50939">
    <property type="entry name" value="CYTOCHROME_B561"/>
    <property type="match status" value="1"/>
</dbReference>
<accession>A0A915D4I7</accession>
<dbReference type="WBParaSite" id="jg15826">
    <property type="protein sequence ID" value="jg15826"/>
    <property type="gene ID" value="jg15826"/>
</dbReference>
<dbReference type="InterPro" id="IPR006593">
    <property type="entry name" value="Cyt_b561/ferric_Rdtase_TM"/>
</dbReference>
<keyword evidence="8 11" id="KW-1133">Transmembrane helix</keyword>
<feature type="transmembrane region" description="Helical" evidence="11">
    <location>
        <begin position="79"/>
        <end position="100"/>
    </location>
</feature>
<evidence type="ECO:0000256" key="1">
    <source>
        <dbReference type="ARBA" id="ARBA00001970"/>
    </source>
</evidence>
<keyword evidence="9" id="KW-0408">Iron</keyword>
<dbReference type="PANTHER" id="PTHR10106:SF0">
    <property type="entry name" value="LD36721P"/>
    <property type="match status" value="1"/>
</dbReference>
<feature type="transmembrane region" description="Helical" evidence="11">
    <location>
        <begin position="120"/>
        <end position="147"/>
    </location>
</feature>
<dbReference type="InterPro" id="IPR043205">
    <property type="entry name" value="CYB561/CYBRD1-like"/>
</dbReference>
<organism evidence="13 14">
    <name type="scientific">Ditylenchus dipsaci</name>
    <dbReference type="NCBI Taxonomy" id="166011"/>
    <lineage>
        <taxon>Eukaryota</taxon>
        <taxon>Metazoa</taxon>
        <taxon>Ecdysozoa</taxon>
        <taxon>Nematoda</taxon>
        <taxon>Chromadorea</taxon>
        <taxon>Rhabditida</taxon>
        <taxon>Tylenchina</taxon>
        <taxon>Tylenchomorpha</taxon>
        <taxon>Sphaerularioidea</taxon>
        <taxon>Anguinidae</taxon>
        <taxon>Anguininae</taxon>
        <taxon>Ditylenchus</taxon>
    </lineage>
</organism>
<dbReference type="GO" id="GO:0016020">
    <property type="term" value="C:membrane"/>
    <property type="evidence" value="ECO:0007669"/>
    <property type="project" value="UniProtKB-SubCell"/>
</dbReference>
<keyword evidence="5 11" id="KW-0812">Transmembrane</keyword>
<sequence>MSLIFESYRILSDHQSHKLFNGVFAVSQIFGISALISVAFWMGISLPSHIYGNGHDFSVWRSRFGVQSVSDERKRFTKLLHMTLHSIAFIFSLVALKAVFDSHDYNRDASGQLSPIPNLYSLHSWIGISFYVFYLLQYVGGFTTFFFPGMSSEMRKFFLPFHQLFGLLIMVGFTATALMGISERAAWKHTCWTKDKQLCGEQVLANFFGVCLVGYTSSIVMLIMNPRWKRQPLPEEECLQPIESD</sequence>
<evidence type="ECO:0000256" key="9">
    <source>
        <dbReference type="ARBA" id="ARBA00023004"/>
    </source>
</evidence>
<evidence type="ECO:0000256" key="5">
    <source>
        <dbReference type="ARBA" id="ARBA00022692"/>
    </source>
</evidence>
<feature type="transmembrane region" description="Helical" evidence="11">
    <location>
        <begin position="202"/>
        <end position="224"/>
    </location>
</feature>
<protein>
    <submittedName>
        <fullName evidence="14">Cytochrome b561 domain-containing protein</fullName>
    </submittedName>
</protein>
<keyword evidence="7" id="KW-0249">Electron transport</keyword>
<keyword evidence="3" id="KW-0813">Transport</keyword>
<reference evidence="14" key="1">
    <citation type="submission" date="2022-11" db="UniProtKB">
        <authorList>
            <consortium name="WormBaseParasite"/>
        </authorList>
    </citation>
    <scope>IDENTIFICATION</scope>
</reference>
<evidence type="ECO:0000256" key="8">
    <source>
        <dbReference type="ARBA" id="ARBA00022989"/>
    </source>
</evidence>